<proteinExistence type="predicted"/>
<evidence type="ECO:0000313" key="2">
    <source>
        <dbReference type="Proteomes" id="UP001472677"/>
    </source>
</evidence>
<organism evidence="1 2">
    <name type="scientific">Hibiscus sabdariffa</name>
    <name type="common">roselle</name>
    <dbReference type="NCBI Taxonomy" id="183260"/>
    <lineage>
        <taxon>Eukaryota</taxon>
        <taxon>Viridiplantae</taxon>
        <taxon>Streptophyta</taxon>
        <taxon>Embryophyta</taxon>
        <taxon>Tracheophyta</taxon>
        <taxon>Spermatophyta</taxon>
        <taxon>Magnoliopsida</taxon>
        <taxon>eudicotyledons</taxon>
        <taxon>Gunneridae</taxon>
        <taxon>Pentapetalae</taxon>
        <taxon>rosids</taxon>
        <taxon>malvids</taxon>
        <taxon>Malvales</taxon>
        <taxon>Malvaceae</taxon>
        <taxon>Malvoideae</taxon>
        <taxon>Hibiscus</taxon>
    </lineage>
</organism>
<evidence type="ECO:0000313" key="1">
    <source>
        <dbReference type="EMBL" id="KAK8584222.1"/>
    </source>
</evidence>
<name>A0ABR2FQ86_9ROSI</name>
<comment type="caution">
    <text evidence="1">The sequence shown here is derived from an EMBL/GenBank/DDBJ whole genome shotgun (WGS) entry which is preliminary data.</text>
</comment>
<keyword evidence="2" id="KW-1185">Reference proteome</keyword>
<dbReference type="EMBL" id="JBBPBM010000005">
    <property type="protein sequence ID" value="KAK8584222.1"/>
    <property type="molecule type" value="Genomic_DNA"/>
</dbReference>
<sequence>MGLGVDEAAYFQNLNFALHRIIQAIPRNQSTPPAPPPPVASHESLIERFHKCKVKDFYGTREDDPIVAGHWLRDTLKILRPFHFTSEGNLEC</sequence>
<gene>
    <name evidence="1" type="ORF">V6N12_068468</name>
</gene>
<dbReference type="Proteomes" id="UP001472677">
    <property type="component" value="Unassembled WGS sequence"/>
</dbReference>
<accession>A0ABR2FQ86</accession>
<protein>
    <submittedName>
        <fullName evidence="1">Uncharacterized protein</fullName>
    </submittedName>
</protein>
<reference evidence="1 2" key="1">
    <citation type="journal article" date="2024" name="G3 (Bethesda)">
        <title>Genome assembly of Hibiscus sabdariffa L. provides insights into metabolisms of medicinal natural products.</title>
        <authorList>
            <person name="Kim T."/>
        </authorList>
    </citation>
    <scope>NUCLEOTIDE SEQUENCE [LARGE SCALE GENOMIC DNA]</scope>
    <source>
        <strain evidence="1">TK-2024</strain>
        <tissue evidence="1">Old leaves</tissue>
    </source>
</reference>